<feature type="transmembrane region" description="Helical" evidence="1">
    <location>
        <begin position="6"/>
        <end position="24"/>
    </location>
</feature>
<dbReference type="GO" id="GO:0008889">
    <property type="term" value="F:glycerophosphodiester phosphodiesterase activity"/>
    <property type="evidence" value="ECO:0007669"/>
    <property type="project" value="TreeGrafter"/>
</dbReference>
<keyword evidence="1" id="KW-1133">Transmembrane helix</keyword>
<organism evidence="3 4">
    <name type="scientific">Acropora cervicornis</name>
    <name type="common">Staghorn coral</name>
    <dbReference type="NCBI Taxonomy" id="6130"/>
    <lineage>
        <taxon>Eukaryota</taxon>
        <taxon>Metazoa</taxon>
        <taxon>Cnidaria</taxon>
        <taxon>Anthozoa</taxon>
        <taxon>Hexacorallia</taxon>
        <taxon>Scleractinia</taxon>
        <taxon>Astrocoeniina</taxon>
        <taxon>Acroporidae</taxon>
        <taxon>Acropora</taxon>
    </lineage>
</organism>
<evidence type="ECO:0000259" key="2">
    <source>
        <dbReference type="PROSITE" id="PS51704"/>
    </source>
</evidence>
<dbReference type="InterPro" id="IPR030395">
    <property type="entry name" value="GP_PDE_dom"/>
</dbReference>
<protein>
    <submittedName>
        <fullName evidence="3">Glycerophosphodiester phosphodiesterase 1</fullName>
    </submittedName>
</protein>
<dbReference type="PANTHER" id="PTHR46320:SF1">
    <property type="entry name" value="GLYCEROPHOSPHODIESTER PHOSPHODIESTERASE 1"/>
    <property type="match status" value="1"/>
</dbReference>
<feature type="domain" description="GP-PDE" evidence="2">
    <location>
        <begin position="49"/>
        <end position="196"/>
    </location>
</feature>
<dbReference type="AlphaFoldDB" id="A0AAD9R2X8"/>
<dbReference type="SUPFAM" id="SSF51695">
    <property type="entry name" value="PLC-like phosphodiesterases"/>
    <property type="match status" value="1"/>
</dbReference>
<dbReference type="InterPro" id="IPR017946">
    <property type="entry name" value="PLC-like_Pdiesterase_TIM-brl"/>
</dbReference>
<keyword evidence="4" id="KW-1185">Reference proteome</keyword>
<dbReference type="GO" id="GO:0006580">
    <property type="term" value="P:ethanolamine metabolic process"/>
    <property type="evidence" value="ECO:0007669"/>
    <property type="project" value="TreeGrafter"/>
</dbReference>
<evidence type="ECO:0000313" key="3">
    <source>
        <dbReference type="EMBL" id="KAK2572085.1"/>
    </source>
</evidence>
<keyword evidence="1" id="KW-0472">Membrane</keyword>
<dbReference type="GO" id="GO:0005886">
    <property type="term" value="C:plasma membrane"/>
    <property type="evidence" value="ECO:0007669"/>
    <property type="project" value="TreeGrafter"/>
</dbReference>
<dbReference type="PROSITE" id="PS51704">
    <property type="entry name" value="GP_PDE"/>
    <property type="match status" value="1"/>
</dbReference>
<evidence type="ECO:0000256" key="1">
    <source>
        <dbReference type="SAM" id="Phobius"/>
    </source>
</evidence>
<dbReference type="Proteomes" id="UP001249851">
    <property type="component" value="Unassembled WGS sequence"/>
</dbReference>
<name>A0AAD9R2X8_ACRCE</name>
<sequence length="196" mass="21627">MEVSCWFQVFGCLIAVAIFIYRTLRLPKSDPSLSKSFLRKETSEKTSSPAIIAHRGGSAEAPENTLAAFKMAKENGAYGVEFDVDFTKDGKAVVIHDSTVDRTTNGKGLVGEFTFEEIRKLDASCKHPLSDKFPKEKIPALEEVVELCSSLGLKMLIEIKKGTNVKESDASSYIKLNVLSFLTQSVCSAHFHLNLF</sequence>
<dbReference type="GO" id="GO:0006644">
    <property type="term" value="P:phospholipid metabolic process"/>
    <property type="evidence" value="ECO:0007669"/>
    <property type="project" value="TreeGrafter"/>
</dbReference>
<proteinExistence type="predicted"/>
<dbReference type="Gene3D" id="3.20.20.190">
    <property type="entry name" value="Phosphatidylinositol (PI) phosphodiesterase"/>
    <property type="match status" value="1"/>
</dbReference>
<evidence type="ECO:0000313" key="4">
    <source>
        <dbReference type="Proteomes" id="UP001249851"/>
    </source>
</evidence>
<accession>A0AAD9R2X8</accession>
<reference evidence="3" key="1">
    <citation type="journal article" date="2023" name="G3 (Bethesda)">
        <title>Whole genome assembly and annotation of the endangered Caribbean coral Acropora cervicornis.</title>
        <authorList>
            <person name="Selwyn J.D."/>
            <person name="Vollmer S.V."/>
        </authorList>
    </citation>
    <scope>NUCLEOTIDE SEQUENCE</scope>
    <source>
        <strain evidence="3">K2</strain>
    </source>
</reference>
<comment type="caution">
    <text evidence="3">The sequence shown here is derived from an EMBL/GenBank/DDBJ whole genome shotgun (WGS) entry which is preliminary data.</text>
</comment>
<reference evidence="3" key="2">
    <citation type="journal article" date="2023" name="Science">
        <title>Genomic signatures of disease resistance in endangered staghorn corals.</title>
        <authorList>
            <person name="Vollmer S.V."/>
            <person name="Selwyn J.D."/>
            <person name="Despard B.A."/>
            <person name="Roesel C.L."/>
        </authorList>
    </citation>
    <scope>NUCLEOTIDE SEQUENCE</scope>
    <source>
        <strain evidence="3">K2</strain>
    </source>
</reference>
<dbReference type="PANTHER" id="PTHR46320">
    <property type="entry name" value="GLYCEROPHOSPHODIESTER PHOSPHODIESTERASE 1"/>
    <property type="match status" value="1"/>
</dbReference>
<dbReference type="EMBL" id="JARQWQ010000005">
    <property type="protein sequence ID" value="KAK2572085.1"/>
    <property type="molecule type" value="Genomic_DNA"/>
</dbReference>
<gene>
    <name evidence="3" type="ORF">P5673_003532</name>
</gene>
<dbReference type="Pfam" id="PF03009">
    <property type="entry name" value="GDPD"/>
    <property type="match status" value="1"/>
</dbReference>
<keyword evidence="1" id="KW-0812">Transmembrane</keyword>
<dbReference type="GO" id="GO:0070291">
    <property type="term" value="P:N-acylethanolamine metabolic process"/>
    <property type="evidence" value="ECO:0007669"/>
    <property type="project" value="TreeGrafter"/>
</dbReference>